<dbReference type="InterPro" id="IPR013154">
    <property type="entry name" value="ADH-like_N"/>
</dbReference>
<keyword evidence="1" id="KW-0560">Oxidoreductase</keyword>
<dbReference type="Gene3D" id="3.40.50.720">
    <property type="entry name" value="NAD(P)-binding Rossmann-like Domain"/>
    <property type="match status" value="1"/>
</dbReference>
<evidence type="ECO:0000313" key="3">
    <source>
        <dbReference type="EMBL" id="REG05422.1"/>
    </source>
</evidence>
<dbReference type="GO" id="GO:0016491">
    <property type="term" value="F:oxidoreductase activity"/>
    <property type="evidence" value="ECO:0007669"/>
    <property type="project" value="UniProtKB-KW"/>
</dbReference>
<dbReference type="SUPFAM" id="SSF50129">
    <property type="entry name" value="GroES-like"/>
    <property type="match status" value="1"/>
</dbReference>
<dbReference type="RefSeq" id="WP_116226088.1">
    <property type="nucleotide sequence ID" value="NZ_AP018437.1"/>
</dbReference>
<dbReference type="EMBL" id="QUMS01000005">
    <property type="protein sequence ID" value="REG05422.1"/>
    <property type="molecule type" value="Genomic_DNA"/>
</dbReference>
<dbReference type="InterPro" id="IPR036291">
    <property type="entry name" value="NAD(P)-bd_dom_sf"/>
</dbReference>
<dbReference type="InterPro" id="IPR050129">
    <property type="entry name" value="Zn_alcohol_dh"/>
</dbReference>
<sequence>MNNSKFQAYQNDLNVPETTLAWNLYGAGTQNIGKDGKPERFPVPQPGGDQLLVRVDAVGLCYSDVKLIRLGGDHPKLYGRDLAKEPTRVGHEVALTVIKVGKDLAGKYRPGQRLAVQPDIYHNQRSTAYGYTISGGLIQFHLIGPEVLDADDGAYVIPLDEHVGYAEAALTEPWACVDAAYTQRRRLEPKEGGVMWIVGNARDQREYTFEAGLDAPALIYLTEVSAGLEKIVRANAAQGARIVKTDTMTTADFADFSTKETDGKGFDDIILLAPQSGELVGEIAKLIAFRGMLNIVSDRPLEGDAQIDAGRIHYHYTAYVGNKTTDISASYGEARNRCELRPGGCALFVGAGGPMGQMHVQRAIEKKDGPAVIIASELKKERADVLLRAMEPLAKAKGKIFKLFNPSETDQSLGEFIKDVTGEDLVDDAVICVPVAQLMAESARLLKPDGMLVCFAGVPNGTYIDVDLSPVYLGNQQITGTSGSSLLDQEVILRKTLEGDLNPNRSVAAIGGMGVAQKGLEALINGTYAGKIIIFPQLNDLPLLGLEELSSYYPRVAEKLGENALWTLAAEQALIEELWPGSAA</sequence>
<evidence type="ECO:0000259" key="2">
    <source>
        <dbReference type="Pfam" id="PF08240"/>
    </source>
</evidence>
<dbReference type="InterPro" id="IPR011032">
    <property type="entry name" value="GroES-like_sf"/>
</dbReference>
<dbReference type="AlphaFoldDB" id="A0A347ZWJ9"/>
<dbReference type="PANTHER" id="PTHR43401">
    <property type="entry name" value="L-THREONINE 3-DEHYDROGENASE"/>
    <property type="match status" value="1"/>
</dbReference>
<feature type="domain" description="Alcohol dehydrogenase-like N-terminal" evidence="2">
    <location>
        <begin position="49"/>
        <end position="119"/>
    </location>
</feature>
<organism evidence="3 4">
    <name type="scientific">Pelolinea submarina</name>
    <dbReference type="NCBI Taxonomy" id="913107"/>
    <lineage>
        <taxon>Bacteria</taxon>
        <taxon>Bacillati</taxon>
        <taxon>Chloroflexota</taxon>
        <taxon>Anaerolineae</taxon>
        <taxon>Anaerolineales</taxon>
        <taxon>Anaerolineaceae</taxon>
        <taxon>Pelolinea</taxon>
    </lineage>
</organism>
<dbReference type="PANTHER" id="PTHR43401:SF2">
    <property type="entry name" value="L-THREONINE 3-DEHYDROGENASE"/>
    <property type="match status" value="1"/>
</dbReference>
<dbReference type="Proteomes" id="UP000256388">
    <property type="component" value="Unassembled WGS sequence"/>
</dbReference>
<reference evidence="3 4" key="1">
    <citation type="submission" date="2018-08" db="EMBL/GenBank/DDBJ databases">
        <title>Genomic Encyclopedia of Type Strains, Phase IV (KMG-IV): sequencing the most valuable type-strain genomes for metagenomic binning, comparative biology and taxonomic classification.</title>
        <authorList>
            <person name="Goeker M."/>
        </authorList>
    </citation>
    <scope>NUCLEOTIDE SEQUENCE [LARGE SCALE GENOMIC DNA]</scope>
    <source>
        <strain evidence="3 4">DSM 23923</strain>
    </source>
</reference>
<comment type="caution">
    <text evidence="3">The sequence shown here is derived from an EMBL/GenBank/DDBJ whole genome shotgun (WGS) entry which is preliminary data.</text>
</comment>
<proteinExistence type="predicted"/>
<dbReference type="OrthoDB" id="9787435at2"/>
<keyword evidence="4" id="KW-1185">Reference proteome</keyword>
<protein>
    <submittedName>
        <fullName evidence="3">D-arabinose 1-dehydrogenase-like Zn-dependent alcohol dehydrogenase</fullName>
    </submittedName>
</protein>
<name>A0A347ZWJ9_9CHLR</name>
<dbReference type="Pfam" id="PF08240">
    <property type="entry name" value="ADH_N"/>
    <property type="match status" value="1"/>
</dbReference>
<accession>A0A347ZWJ9</accession>
<evidence type="ECO:0000313" key="4">
    <source>
        <dbReference type="Proteomes" id="UP000256388"/>
    </source>
</evidence>
<gene>
    <name evidence="3" type="ORF">DFR64_2823</name>
</gene>
<dbReference type="SUPFAM" id="SSF51735">
    <property type="entry name" value="NAD(P)-binding Rossmann-fold domains"/>
    <property type="match status" value="1"/>
</dbReference>
<evidence type="ECO:0000256" key="1">
    <source>
        <dbReference type="ARBA" id="ARBA00023002"/>
    </source>
</evidence>
<dbReference type="Gene3D" id="3.90.180.10">
    <property type="entry name" value="Medium-chain alcohol dehydrogenases, catalytic domain"/>
    <property type="match status" value="1"/>
</dbReference>